<keyword evidence="2" id="KW-1185">Reference proteome</keyword>
<evidence type="ECO:0000313" key="2">
    <source>
        <dbReference type="Proteomes" id="UP001352263"/>
    </source>
</evidence>
<comment type="caution">
    <text evidence="1">The sequence shown here is derived from an EMBL/GenBank/DDBJ whole genome shotgun (WGS) entry which is preliminary data.</text>
</comment>
<dbReference type="RefSeq" id="WP_326504740.1">
    <property type="nucleotide sequence ID" value="NZ_JAWIIV010000001.1"/>
</dbReference>
<sequence>MDATAYDLVPISRTAGNSVIFCSMCGYLFYPNEESGYDFAERYPHIGAWVERMRAIPGWVSPYDILPGKAREESIAGLWMTSATPPGGKRRDLMSWKGLGLV</sequence>
<dbReference type="Proteomes" id="UP001352263">
    <property type="component" value="Unassembled WGS sequence"/>
</dbReference>
<evidence type="ECO:0000313" key="1">
    <source>
        <dbReference type="EMBL" id="MEC4718000.1"/>
    </source>
</evidence>
<evidence type="ECO:0008006" key="3">
    <source>
        <dbReference type="Google" id="ProtNLM"/>
    </source>
</evidence>
<dbReference type="SUPFAM" id="SSF47616">
    <property type="entry name" value="GST C-terminal domain-like"/>
    <property type="match status" value="1"/>
</dbReference>
<proteinExistence type="predicted"/>
<protein>
    <recommendedName>
        <fullName evidence="3">Glutathione S-transferase</fullName>
    </recommendedName>
</protein>
<dbReference type="EMBL" id="JAWIIV010000001">
    <property type="protein sequence ID" value="MEC4718000.1"/>
    <property type="molecule type" value="Genomic_DNA"/>
</dbReference>
<dbReference type="InterPro" id="IPR036282">
    <property type="entry name" value="Glutathione-S-Trfase_C_sf"/>
</dbReference>
<organism evidence="1 2">
    <name type="scientific">Noviherbaspirillum album</name>
    <dbReference type="NCBI Taxonomy" id="3080276"/>
    <lineage>
        <taxon>Bacteria</taxon>
        <taxon>Pseudomonadati</taxon>
        <taxon>Pseudomonadota</taxon>
        <taxon>Betaproteobacteria</taxon>
        <taxon>Burkholderiales</taxon>
        <taxon>Oxalobacteraceae</taxon>
        <taxon>Noviherbaspirillum</taxon>
    </lineage>
</organism>
<name>A0ABU6J3Q1_9BURK</name>
<gene>
    <name evidence="1" type="ORF">RY831_02450</name>
</gene>
<reference evidence="1 2" key="1">
    <citation type="submission" date="2023-10" db="EMBL/GenBank/DDBJ databases">
        <title>Noviherbaspirillum sp. CPCC 100848 genome assembly.</title>
        <authorList>
            <person name="Li X.Y."/>
            <person name="Fang X.M."/>
        </authorList>
    </citation>
    <scope>NUCLEOTIDE SEQUENCE [LARGE SCALE GENOMIC DNA]</scope>
    <source>
        <strain evidence="1 2">CPCC 100848</strain>
    </source>
</reference>
<accession>A0ABU6J3Q1</accession>